<dbReference type="Pfam" id="PF02375">
    <property type="entry name" value="JmjN"/>
    <property type="match status" value="1"/>
</dbReference>
<evidence type="ECO:0000256" key="6">
    <source>
        <dbReference type="ARBA" id="ARBA00022964"/>
    </source>
</evidence>
<keyword evidence="6" id="KW-0223">Dioxygenase</keyword>
<keyword evidence="5" id="KW-0156">Chromatin regulator</keyword>
<dbReference type="Proteomes" id="UP000492821">
    <property type="component" value="Unassembled WGS sequence"/>
</dbReference>
<accession>A0A7E4V8C6</accession>
<sequence>MISVPPDPASAPLALRVLVAIRLRPAMSNPPQIPGPGLEDAEISDSDTVSPEPPVLSRQDTLQSQSSATSSTPSTSEVAAAMPANFSACALLKQTAAAARANAQPGRLPSAASNDRVPPKFPTPRFNKQREWTSNGTTDVQIFHPSLEEMQDFSGYMEKIEREHGPHLSCGICKIIPPKAWSPTLSRSYDHAAIDELTIYDAVKETSERDPALPHGVFKKENEMIPNKQLSALDFRQMAVHPQYDAPKVITTLEELEKYYWNNTFKTEPIYGADTPGTLFDEEVNVFNITKLGTILDLLDEDKVQIKGVNTPYLYFGMYKTTFPWHSEDMDLYSINYVHLGEPKFWYAIPPEAADRFERLAAQFFPGYAKACKGFLRHKVFQVSPAVLRHHGIPYGTMVQYPGEFIITFPRGYHMGFNTGFNIAEATNFAIDRWIDYGKNVVMCNCKKKDRVEIAMQPYMERYRIPEMEEWHRYWYEKRAKCPKEVLKNNVKQSQLDRLYVNLPREQQYAAVIAGRQAENGQRKKALLKNVFSLEGTFDDEKKYNKAQGKIFPNCAVCQYFVPDLNLYTEFPSDFQMPTHSRRYVNNQMFTKGSGCMTDDPTDDDLLICDKCCVVVHRHCYAVIPQENGLTAGKFAELSPKGKFLCYRCRGRAVDQIKRTVCHFCPMRGGALIPAVQGAHHNQLFAHVICSMASRRTKVVAISGERTPLSLTLPSRKLLGKDPDLKLLAKLNPFKLTFTDAYVKGEIEKNKEKEKQKQKEKETEKPPLTPHSVQCDLCSIIGEDMVLCGLCPENNPRHMHATCARLLEVIFEARIYPKVIVPICSIHTCEVPSNIVNDLEYEIGDRVRLFDIEKNVREGEIVDLTMSEYRHSVNFLDDSTSSEVAYEEIVRCECNERLCDRINHIYGSVVYVTWDDNAIYEGYYRGKQREAVAKVAMDGPLHSPTKVTRRSINQEQVIPYDITKYNDIGIRTKHLTKIESASRKGATSGRGRGRGRGRKRLAGN</sequence>
<keyword evidence="11" id="KW-1185">Reference proteome</keyword>
<keyword evidence="6" id="KW-0560">Oxidoreductase</keyword>
<keyword evidence="3" id="KW-0863">Zinc-finger</keyword>
<feature type="compositionally biased region" description="Basic residues" evidence="8">
    <location>
        <begin position="991"/>
        <end position="1004"/>
    </location>
</feature>
<dbReference type="SMART" id="SM00558">
    <property type="entry name" value="JmjC"/>
    <property type="match status" value="1"/>
</dbReference>
<dbReference type="PROSITE" id="PS51184">
    <property type="entry name" value="JMJC"/>
    <property type="match status" value="1"/>
</dbReference>
<feature type="compositionally biased region" description="Basic and acidic residues" evidence="8">
    <location>
        <begin position="749"/>
        <end position="765"/>
    </location>
</feature>
<keyword evidence="4" id="KW-0862">Zinc</keyword>
<evidence type="ECO:0000256" key="2">
    <source>
        <dbReference type="ARBA" id="ARBA00022723"/>
    </source>
</evidence>
<evidence type="ECO:0000256" key="8">
    <source>
        <dbReference type="SAM" id="MobiDB-lite"/>
    </source>
</evidence>
<dbReference type="SMART" id="SM00249">
    <property type="entry name" value="PHD"/>
    <property type="match status" value="2"/>
</dbReference>
<dbReference type="SMART" id="SM00545">
    <property type="entry name" value="JmjN"/>
    <property type="match status" value="1"/>
</dbReference>
<dbReference type="Pfam" id="PF02373">
    <property type="entry name" value="JmjC"/>
    <property type="match status" value="1"/>
</dbReference>
<evidence type="ECO:0000313" key="11">
    <source>
        <dbReference type="Proteomes" id="UP000492821"/>
    </source>
</evidence>
<dbReference type="GO" id="GO:0005634">
    <property type="term" value="C:nucleus"/>
    <property type="evidence" value="ECO:0007669"/>
    <property type="project" value="UniProtKB-SubCell"/>
</dbReference>
<dbReference type="GO" id="GO:0010468">
    <property type="term" value="P:regulation of gene expression"/>
    <property type="evidence" value="ECO:0007669"/>
    <property type="project" value="TreeGrafter"/>
</dbReference>
<feature type="region of interest" description="Disordered" evidence="8">
    <location>
        <begin position="979"/>
        <end position="1004"/>
    </location>
</feature>
<organism evidence="11 12">
    <name type="scientific">Panagrellus redivivus</name>
    <name type="common">Microworm</name>
    <dbReference type="NCBI Taxonomy" id="6233"/>
    <lineage>
        <taxon>Eukaryota</taxon>
        <taxon>Metazoa</taxon>
        <taxon>Ecdysozoa</taxon>
        <taxon>Nematoda</taxon>
        <taxon>Chromadorea</taxon>
        <taxon>Rhabditida</taxon>
        <taxon>Tylenchina</taxon>
        <taxon>Panagrolaimomorpha</taxon>
        <taxon>Panagrolaimoidea</taxon>
        <taxon>Panagrolaimidae</taxon>
        <taxon>Panagrellus</taxon>
    </lineage>
</organism>
<evidence type="ECO:0000256" key="4">
    <source>
        <dbReference type="ARBA" id="ARBA00022833"/>
    </source>
</evidence>
<dbReference type="PROSITE" id="PS51183">
    <property type="entry name" value="JMJN"/>
    <property type="match status" value="1"/>
</dbReference>
<dbReference type="Gene3D" id="2.60.120.650">
    <property type="entry name" value="Cupin"/>
    <property type="match status" value="1"/>
</dbReference>
<dbReference type="InterPro" id="IPR003347">
    <property type="entry name" value="JmjC_dom"/>
</dbReference>
<proteinExistence type="predicted"/>
<keyword evidence="7" id="KW-0539">Nucleus</keyword>
<evidence type="ECO:0000313" key="12">
    <source>
        <dbReference type="WBParaSite" id="Pan_g17834.t1"/>
    </source>
</evidence>
<feature type="compositionally biased region" description="Low complexity" evidence="8">
    <location>
        <begin position="61"/>
        <end position="76"/>
    </location>
</feature>
<evidence type="ECO:0000259" key="10">
    <source>
        <dbReference type="PROSITE" id="PS51184"/>
    </source>
</evidence>
<dbReference type="InterPro" id="IPR013083">
    <property type="entry name" value="Znf_RING/FYVE/PHD"/>
</dbReference>
<dbReference type="GO" id="GO:0000785">
    <property type="term" value="C:chromatin"/>
    <property type="evidence" value="ECO:0007669"/>
    <property type="project" value="TreeGrafter"/>
</dbReference>
<dbReference type="Gene3D" id="3.10.330.70">
    <property type="match status" value="1"/>
</dbReference>
<feature type="region of interest" description="Disordered" evidence="8">
    <location>
        <begin position="27"/>
        <end position="76"/>
    </location>
</feature>
<dbReference type="GO" id="GO:0032454">
    <property type="term" value="F:histone H3K9 demethylase activity"/>
    <property type="evidence" value="ECO:0007669"/>
    <property type="project" value="TreeGrafter"/>
</dbReference>
<reference evidence="12" key="2">
    <citation type="submission" date="2020-10" db="UniProtKB">
        <authorList>
            <consortium name="WormBaseParasite"/>
        </authorList>
    </citation>
    <scope>IDENTIFICATION</scope>
</reference>
<dbReference type="InterPro" id="IPR003349">
    <property type="entry name" value="JmjN"/>
</dbReference>
<evidence type="ECO:0000256" key="5">
    <source>
        <dbReference type="ARBA" id="ARBA00022853"/>
    </source>
</evidence>
<protein>
    <submittedName>
        <fullName evidence="12">[Histone H3]-trimethyl-L-lysine(9) demethylase</fullName>
    </submittedName>
</protein>
<dbReference type="WBParaSite" id="Pan_g17834.t1">
    <property type="protein sequence ID" value="Pan_g17834.t1"/>
    <property type="gene ID" value="Pan_g17834"/>
</dbReference>
<evidence type="ECO:0000256" key="1">
    <source>
        <dbReference type="ARBA" id="ARBA00004123"/>
    </source>
</evidence>
<comment type="subcellular location">
    <subcellularLocation>
        <location evidence="1">Nucleus</location>
    </subcellularLocation>
</comment>
<feature type="domain" description="JmjC" evidence="10">
    <location>
        <begin position="281"/>
        <end position="446"/>
    </location>
</feature>
<dbReference type="SUPFAM" id="SSF57903">
    <property type="entry name" value="FYVE/PHD zinc finger"/>
    <property type="match status" value="1"/>
</dbReference>
<evidence type="ECO:0000256" key="7">
    <source>
        <dbReference type="ARBA" id="ARBA00023242"/>
    </source>
</evidence>
<evidence type="ECO:0000259" key="9">
    <source>
        <dbReference type="PROSITE" id="PS51183"/>
    </source>
</evidence>
<dbReference type="AlphaFoldDB" id="A0A7E4V8C6"/>
<dbReference type="SUPFAM" id="SSF51197">
    <property type="entry name" value="Clavaminate synthase-like"/>
    <property type="match status" value="1"/>
</dbReference>
<name>A0A7E4V8C6_PANRE</name>
<dbReference type="PANTHER" id="PTHR10694">
    <property type="entry name" value="LYSINE-SPECIFIC DEMETHYLASE"/>
    <property type="match status" value="1"/>
</dbReference>
<reference evidence="11" key="1">
    <citation type="journal article" date="2013" name="Genetics">
        <title>The draft genome and transcriptome of Panagrellus redivivus are shaped by the harsh demands of a free-living lifestyle.</title>
        <authorList>
            <person name="Srinivasan J."/>
            <person name="Dillman A.R."/>
            <person name="Macchietto M.G."/>
            <person name="Heikkinen L."/>
            <person name="Lakso M."/>
            <person name="Fracchia K.M."/>
            <person name="Antoshechkin I."/>
            <person name="Mortazavi A."/>
            <person name="Wong G."/>
            <person name="Sternberg P.W."/>
        </authorList>
    </citation>
    <scope>NUCLEOTIDE SEQUENCE [LARGE SCALE GENOMIC DNA]</scope>
    <source>
        <strain evidence="11">MT8872</strain>
    </source>
</reference>
<feature type="region of interest" description="Disordered" evidence="8">
    <location>
        <begin position="101"/>
        <end position="133"/>
    </location>
</feature>
<dbReference type="GO" id="GO:0008270">
    <property type="term" value="F:zinc ion binding"/>
    <property type="evidence" value="ECO:0007669"/>
    <property type="project" value="UniProtKB-KW"/>
</dbReference>
<keyword evidence="2" id="KW-0479">Metal-binding</keyword>
<dbReference type="PANTHER" id="PTHR10694:SF129">
    <property type="entry name" value="LYSINE-SPECIFIC DEMETHYLASE 4B-RELATED"/>
    <property type="match status" value="1"/>
</dbReference>
<dbReference type="InterPro" id="IPR001965">
    <property type="entry name" value="Znf_PHD"/>
</dbReference>
<evidence type="ECO:0000256" key="3">
    <source>
        <dbReference type="ARBA" id="ARBA00022771"/>
    </source>
</evidence>
<dbReference type="InterPro" id="IPR011011">
    <property type="entry name" value="Znf_FYVE_PHD"/>
</dbReference>
<feature type="domain" description="JmjN" evidence="9">
    <location>
        <begin position="140"/>
        <end position="184"/>
    </location>
</feature>
<dbReference type="GO" id="GO:0051864">
    <property type="term" value="F:histone H3K36 demethylase activity"/>
    <property type="evidence" value="ECO:0007669"/>
    <property type="project" value="TreeGrafter"/>
</dbReference>
<feature type="region of interest" description="Disordered" evidence="8">
    <location>
        <begin position="749"/>
        <end position="770"/>
    </location>
</feature>
<dbReference type="Gene3D" id="3.30.40.10">
    <property type="entry name" value="Zinc/RING finger domain, C3HC4 (zinc finger)"/>
    <property type="match status" value="1"/>
</dbReference>